<evidence type="ECO:0000313" key="1">
    <source>
        <dbReference type="EMBL" id="THU41865.1"/>
    </source>
</evidence>
<protein>
    <submittedName>
        <fullName evidence="1">Uncharacterized protein</fullName>
    </submittedName>
</protein>
<name>A0A4S8I1P3_9BACT</name>
<keyword evidence="2" id="KW-1185">Reference proteome</keyword>
<sequence>MGFSDIRKLVNANDNFFFSWLRGKDWPERQLYAKHIPVASRLIASRHCTRWWKNHPESVEYQYAHHGICCQLAYPCAVRESTLRFLAIFLECNPLALTSDYSIDLAGVHQKRNG</sequence>
<organism evidence="1 2">
    <name type="scientific">Niastella caeni</name>
    <dbReference type="NCBI Taxonomy" id="2569763"/>
    <lineage>
        <taxon>Bacteria</taxon>
        <taxon>Pseudomonadati</taxon>
        <taxon>Bacteroidota</taxon>
        <taxon>Chitinophagia</taxon>
        <taxon>Chitinophagales</taxon>
        <taxon>Chitinophagaceae</taxon>
        <taxon>Niastella</taxon>
    </lineage>
</organism>
<comment type="caution">
    <text evidence="1">The sequence shown here is derived from an EMBL/GenBank/DDBJ whole genome shotgun (WGS) entry which is preliminary data.</text>
</comment>
<reference evidence="1 2" key="1">
    <citation type="submission" date="2019-04" db="EMBL/GenBank/DDBJ databases">
        <title>Niastella caeni sp. nov., isolated from activated sludge.</title>
        <authorList>
            <person name="Sheng M."/>
        </authorList>
    </citation>
    <scope>NUCLEOTIDE SEQUENCE [LARGE SCALE GENOMIC DNA]</scope>
    <source>
        <strain evidence="1 2">HX-2-15</strain>
    </source>
</reference>
<dbReference type="Proteomes" id="UP000306918">
    <property type="component" value="Unassembled WGS sequence"/>
</dbReference>
<dbReference type="AlphaFoldDB" id="A0A4S8I1P3"/>
<accession>A0A4S8I1P3</accession>
<gene>
    <name evidence="1" type="ORF">FAM09_07130</name>
</gene>
<dbReference type="RefSeq" id="WP_136576353.1">
    <property type="nucleotide sequence ID" value="NZ_STFF01000001.1"/>
</dbReference>
<dbReference type="EMBL" id="STFF01000001">
    <property type="protein sequence ID" value="THU41865.1"/>
    <property type="molecule type" value="Genomic_DNA"/>
</dbReference>
<proteinExistence type="predicted"/>
<dbReference type="OrthoDB" id="3692150at2"/>
<evidence type="ECO:0000313" key="2">
    <source>
        <dbReference type="Proteomes" id="UP000306918"/>
    </source>
</evidence>